<proteinExistence type="inferred from homology"/>
<feature type="transmembrane region" description="Helical" evidence="6">
    <location>
        <begin position="141"/>
        <end position="165"/>
    </location>
</feature>
<protein>
    <recommendedName>
        <fullName evidence="7">Rhodopsin domain-containing protein</fullName>
    </recommendedName>
</protein>
<feature type="transmembrane region" description="Helical" evidence="6">
    <location>
        <begin position="277"/>
        <end position="297"/>
    </location>
</feature>
<dbReference type="Pfam" id="PF20684">
    <property type="entry name" value="Fung_rhodopsin"/>
    <property type="match status" value="1"/>
</dbReference>
<dbReference type="OrthoDB" id="5329176at2759"/>
<feature type="transmembrane region" description="Helical" evidence="6">
    <location>
        <begin position="62"/>
        <end position="83"/>
    </location>
</feature>
<evidence type="ECO:0000256" key="6">
    <source>
        <dbReference type="SAM" id="Phobius"/>
    </source>
</evidence>
<feature type="transmembrane region" description="Helical" evidence="6">
    <location>
        <begin position="239"/>
        <end position="265"/>
    </location>
</feature>
<organism evidence="8 9">
    <name type="scientific">Venturia nashicola</name>
    <dbReference type="NCBI Taxonomy" id="86259"/>
    <lineage>
        <taxon>Eukaryota</taxon>
        <taxon>Fungi</taxon>
        <taxon>Dikarya</taxon>
        <taxon>Ascomycota</taxon>
        <taxon>Pezizomycotina</taxon>
        <taxon>Dothideomycetes</taxon>
        <taxon>Pleosporomycetidae</taxon>
        <taxon>Venturiales</taxon>
        <taxon>Venturiaceae</taxon>
        <taxon>Venturia</taxon>
    </lineage>
</organism>
<feature type="transmembrane region" description="Helical" evidence="6">
    <location>
        <begin position="106"/>
        <end position="129"/>
    </location>
</feature>
<sequence length="376" mass="43190">MPGGLHAPISVLLTWRPNYVNPEMREMSFLCFIAAILSFTYFVVALRLWARFKLANNAGVDDLLIMFNLFPLTGMSIALYLAFTKYGMNKHVWDSKPDTLVGARKIVMITEVFYMWSTCMTKISILLFYRRLAIGTISSRFVYTIYAAIAFVIVYFITFHLTLFFHCRPFQSYWKQADIRWYFKHKGSAKRKADFVCSSESADLIASAIISILQDFIAVGIPTFLFWKLRVSWKQRIALGVVFGIGIFVGICGIFRTIYVIKIYYRTYDMTWESYWAWVWLVAEANFAVICASAPALKTFFQHTFEGMALPTSGHKRSYSDIEGSGPWLEKSLTYPNPSHTKFPSFSSVEVVEQSAIRQGKRLQKKNWGSQGSISF</sequence>
<feature type="domain" description="Rhodopsin" evidence="7">
    <location>
        <begin position="46"/>
        <end position="302"/>
    </location>
</feature>
<dbReference type="GO" id="GO:0016020">
    <property type="term" value="C:membrane"/>
    <property type="evidence" value="ECO:0007669"/>
    <property type="project" value="UniProtKB-SubCell"/>
</dbReference>
<comment type="subcellular location">
    <subcellularLocation>
        <location evidence="1">Membrane</location>
        <topology evidence="1">Multi-pass membrane protein</topology>
    </subcellularLocation>
</comment>
<dbReference type="PANTHER" id="PTHR33048:SF129">
    <property type="entry name" value="INTEGRAL MEMBRANE PROTEIN-RELATED"/>
    <property type="match status" value="1"/>
</dbReference>
<dbReference type="Proteomes" id="UP000298493">
    <property type="component" value="Unassembled WGS sequence"/>
</dbReference>
<comment type="caution">
    <text evidence="8">The sequence shown here is derived from an EMBL/GenBank/DDBJ whole genome shotgun (WGS) entry which is preliminary data.</text>
</comment>
<evidence type="ECO:0000256" key="3">
    <source>
        <dbReference type="ARBA" id="ARBA00022989"/>
    </source>
</evidence>
<dbReference type="EMBL" id="SNSC02000013">
    <property type="protein sequence ID" value="TID18735.1"/>
    <property type="molecule type" value="Genomic_DNA"/>
</dbReference>
<keyword evidence="9" id="KW-1185">Reference proteome</keyword>
<evidence type="ECO:0000313" key="8">
    <source>
        <dbReference type="EMBL" id="TID18735.1"/>
    </source>
</evidence>
<comment type="similarity">
    <text evidence="5">Belongs to the SAT4 family.</text>
</comment>
<keyword evidence="4 6" id="KW-0472">Membrane</keyword>
<accession>A0A4Z1P3G8</accession>
<dbReference type="STRING" id="86259.A0A4Z1P3G8"/>
<evidence type="ECO:0000256" key="5">
    <source>
        <dbReference type="ARBA" id="ARBA00038359"/>
    </source>
</evidence>
<dbReference type="AlphaFoldDB" id="A0A4Z1P3G8"/>
<dbReference type="InterPro" id="IPR052337">
    <property type="entry name" value="SAT4-like"/>
</dbReference>
<reference evidence="8 9" key="1">
    <citation type="submission" date="2019-04" db="EMBL/GenBank/DDBJ databases">
        <title>High contiguity whole genome sequence and gene annotation resource for two Venturia nashicola isolates.</title>
        <authorList>
            <person name="Prokchorchik M."/>
            <person name="Won K."/>
            <person name="Lee Y."/>
            <person name="Choi E.D."/>
            <person name="Segonzac C."/>
            <person name="Sohn K.H."/>
        </authorList>
    </citation>
    <scope>NUCLEOTIDE SEQUENCE [LARGE SCALE GENOMIC DNA]</scope>
    <source>
        <strain evidence="8 9">PRI2</strain>
    </source>
</reference>
<dbReference type="InterPro" id="IPR049326">
    <property type="entry name" value="Rhodopsin_dom_fungi"/>
</dbReference>
<dbReference type="PANTHER" id="PTHR33048">
    <property type="entry name" value="PTH11-LIKE INTEGRAL MEMBRANE PROTEIN (AFU_ORTHOLOGUE AFUA_5G11245)"/>
    <property type="match status" value="1"/>
</dbReference>
<evidence type="ECO:0000256" key="4">
    <source>
        <dbReference type="ARBA" id="ARBA00023136"/>
    </source>
</evidence>
<name>A0A4Z1P3G8_9PEZI</name>
<keyword evidence="2 6" id="KW-0812">Transmembrane</keyword>
<feature type="transmembrane region" description="Helical" evidence="6">
    <location>
        <begin position="204"/>
        <end position="227"/>
    </location>
</feature>
<feature type="transmembrane region" description="Helical" evidence="6">
    <location>
        <begin position="27"/>
        <end position="50"/>
    </location>
</feature>
<gene>
    <name evidence="8" type="ORF">E6O75_ATG05856</name>
</gene>
<keyword evidence="3 6" id="KW-1133">Transmembrane helix</keyword>
<evidence type="ECO:0000256" key="2">
    <source>
        <dbReference type="ARBA" id="ARBA00022692"/>
    </source>
</evidence>
<evidence type="ECO:0000259" key="7">
    <source>
        <dbReference type="Pfam" id="PF20684"/>
    </source>
</evidence>
<evidence type="ECO:0000256" key="1">
    <source>
        <dbReference type="ARBA" id="ARBA00004141"/>
    </source>
</evidence>
<evidence type="ECO:0000313" key="9">
    <source>
        <dbReference type="Proteomes" id="UP000298493"/>
    </source>
</evidence>